<evidence type="ECO:0000256" key="1">
    <source>
        <dbReference type="ARBA" id="ARBA00022737"/>
    </source>
</evidence>
<gene>
    <name evidence="4" type="ORF">GSPATT00020946001</name>
</gene>
<evidence type="ECO:0000256" key="2">
    <source>
        <dbReference type="ARBA" id="ARBA00022803"/>
    </source>
</evidence>
<dbReference type="HOGENOM" id="CLU_036676_1_0_1"/>
<dbReference type="SMART" id="SM00028">
    <property type="entry name" value="TPR"/>
    <property type="match status" value="7"/>
</dbReference>
<organism evidence="4 5">
    <name type="scientific">Paramecium tetraurelia</name>
    <dbReference type="NCBI Taxonomy" id="5888"/>
    <lineage>
        <taxon>Eukaryota</taxon>
        <taxon>Sar</taxon>
        <taxon>Alveolata</taxon>
        <taxon>Ciliophora</taxon>
        <taxon>Intramacronucleata</taxon>
        <taxon>Oligohymenophorea</taxon>
        <taxon>Peniculida</taxon>
        <taxon>Parameciidae</taxon>
        <taxon>Paramecium</taxon>
    </lineage>
</organism>
<feature type="repeat" description="TPR" evidence="3">
    <location>
        <begin position="310"/>
        <end position="343"/>
    </location>
</feature>
<sequence length="432" mass="50608">MEVEFKCRFEQHENEPIIGFCLNKNCPKPSQFCYECLKQEIHNDHSNDCMSFNSLEQLISQLIQTHNELLTKLQGIYDQLKYSFETKYKQLESDILKIQEIDKSLKCQLYNSIKQQIPFVKDFCFKEKNEGKQVVLYSGLFLIKLKKTAETLKEKENHLKDSSYLAQLYQILGDQLFDQDMYKEAIILFDDSLNYDCNQSQVYNLKGKFVNFLVGMALRNLNHYQEALECFDQAIKINSSYSDALNNKGNALFNMCHYQAALQCYDQAIRINSNDSDACYNKGNTLFILNRYQDAIESYDQAIKINPNYIEAIYNKGIALFNLNRFQDAIECYDHVIAIDSNYNDAYYNKGIALFNLNRYQEALDCYDQATRINPNQSDAFYNKGNALYILKRYEEALECYNQSNKIDINDSDSFYNKGKLALYQQETHYLN</sequence>
<dbReference type="GeneID" id="5040474"/>
<protein>
    <submittedName>
        <fullName evidence="4">Uncharacterized protein</fullName>
    </submittedName>
</protein>
<dbReference type="AlphaFoldDB" id="A0DW75"/>
<keyword evidence="1" id="KW-0677">Repeat</keyword>
<dbReference type="PROSITE" id="PS50293">
    <property type="entry name" value="TPR_REGION"/>
    <property type="match status" value="2"/>
</dbReference>
<keyword evidence="2 3" id="KW-0802">TPR repeat</keyword>
<dbReference type="InterPro" id="IPR019734">
    <property type="entry name" value="TPR_rpt"/>
</dbReference>
<name>A0DW75_PARTE</name>
<dbReference type="InParanoid" id="A0DW75"/>
<keyword evidence="5" id="KW-1185">Reference proteome</keyword>
<dbReference type="EMBL" id="CT868607">
    <property type="protein sequence ID" value="CAK87292.1"/>
    <property type="molecule type" value="Genomic_DNA"/>
</dbReference>
<accession>A0DW75</accession>
<dbReference type="PANTHER" id="PTHR44943">
    <property type="entry name" value="CELLULOSE SYNTHASE OPERON PROTEIN C"/>
    <property type="match status" value="1"/>
</dbReference>
<dbReference type="PANTHER" id="PTHR44943:SF4">
    <property type="entry name" value="TPR REPEAT-CONTAINING PROTEIN MJ0798"/>
    <property type="match status" value="1"/>
</dbReference>
<dbReference type="RefSeq" id="XP_001454689.1">
    <property type="nucleotide sequence ID" value="XM_001454652.1"/>
</dbReference>
<dbReference type="KEGG" id="ptm:GSPATT00020946001"/>
<dbReference type="PROSITE" id="PS50005">
    <property type="entry name" value="TPR"/>
    <property type="match status" value="6"/>
</dbReference>
<dbReference type="InterPro" id="IPR013105">
    <property type="entry name" value="TPR_2"/>
</dbReference>
<dbReference type="Proteomes" id="UP000000600">
    <property type="component" value="Unassembled WGS sequence"/>
</dbReference>
<evidence type="ECO:0000313" key="4">
    <source>
        <dbReference type="EMBL" id="CAK87292.1"/>
    </source>
</evidence>
<feature type="repeat" description="TPR" evidence="3">
    <location>
        <begin position="276"/>
        <end position="309"/>
    </location>
</feature>
<dbReference type="InterPro" id="IPR051685">
    <property type="entry name" value="Ycf3/AcsC/BcsC/TPR_MFPF"/>
</dbReference>
<feature type="repeat" description="TPR" evidence="3">
    <location>
        <begin position="208"/>
        <end position="241"/>
    </location>
</feature>
<feature type="repeat" description="TPR" evidence="3">
    <location>
        <begin position="378"/>
        <end position="411"/>
    </location>
</feature>
<proteinExistence type="predicted"/>
<dbReference type="OMA" id="DSDAFYN"/>
<feature type="repeat" description="TPR" evidence="3">
    <location>
        <begin position="242"/>
        <end position="275"/>
    </location>
</feature>
<dbReference type="SUPFAM" id="SSF48439">
    <property type="entry name" value="Protein prenylyltransferase"/>
    <property type="match status" value="2"/>
</dbReference>
<feature type="repeat" description="TPR" evidence="3">
    <location>
        <begin position="344"/>
        <end position="377"/>
    </location>
</feature>
<dbReference type="InterPro" id="IPR011990">
    <property type="entry name" value="TPR-like_helical_dom_sf"/>
</dbReference>
<dbReference type="Pfam" id="PF00515">
    <property type="entry name" value="TPR_1"/>
    <property type="match status" value="5"/>
</dbReference>
<dbReference type="STRING" id="5888.A0DW75"/>
<dbReference type="OrthoDB" id="2335338at2759"/>
<reference evidence="4 5" key="1">
    <citation type="journal article" date="2006" name="Nature">
        <title>Global trends of whole-genome duplications revealed by the ciliate Paramecium tetraurelia.</title>
        <authorList>
            <consortium name="Genoscope"/>
            <person name="Aury J.-M."/>
            <person name="Jaillon O."/>
            <person name="Duret L."/>
            <person name="Noel B."/>
            <person name="Jubin C."/>
            <person name="Porcel B.M."/>
            <person name="Segurens B."/>
            <person name="Daubin V."/>
            <person name="Anthouard V."/>
            <person name="Aiach N."/>
            <person name="Arnaiz O."/>
            <person name="Billaut A."/>
            <person name="Beisson J."/>
            <person name="Blanc I."/>
            <person name="Bouhouche K."/>
            <person name="Camara F."/>
            <person name="Duharcourt S."/>
            <person name="Guigo R."/>
            <person name="Gogendeau D."/>
            <person name="Katinka M."/>
            <person name="Keller A.-M."/>
            <person name="Kissmehl R."/>
            <person name="Klotz C."/>
            <person name="Koll F."/>
            <person name="Le Moue A."/>
            <person name="Lepere C."/>
            <person name="Malinsky S."/>
            <person name="Nowacki M."/>
            <person name="Nowak J.K."/>
            <person name="Plattner H."/>
            <person name="Poulain J."/>
            <person name="Ruiz F."/>
            <person name="Serrano V."/>
            <person name="Zagulski M."/>
            <person name="Dessen P."/>
            <person name="Betermier M."/>
            <person name="Weissenbach J."/>
            <person name="Scarpelli C."/>
            <person name="Schachter V."/>
            <person name="Sperling L."/>
            <person name="Meyer E."/>
            <person name="Cohen J."/>
            <person name="Wincker P."/>
        </authorList>
    </citation>
    <scope>NUCLEOTIDE SEQUENCE [LARGE SCALE GENOMIC DNA]</scope>
    <source>
        <strain evidence="4 5">Stock d4-2</strain>
    </source>
</reference>
<dbReference type="Pfam" id="PF07719">
    <property type="entry name" value="TPR_2"/>
    <property type="match status" value="1"/>
</dbReference>
<evidence type="ECO:0000313" key="5">
    <source>
        <dbReference type="Proteomes" id="UP000000600"/>
    </source>
</evidence>
<dbReference type="eggNOG" id="KOG4626">
    <property type="taxonomic scope" value="Eukaryota"/>
</dbReference>
<evidence type="ECO:0000256" key="3">
    <source>
        <dbReference type="PROSITE-ProRule" id="PRU00339"/>
    </source>
</evidence>
<dbReference type="Gene3D" id="1.25.40.10">
    <property type="entry name" value="Tetratricopeptide repeat domain"/>
    <property type="match status" value="3"/>
</dbReference>